<dbReference type="PANTHER" id="PTHR13902">
    <property type="entry name" value="SERINE/THREONINE-PROTEIN KINASE WNK WITH NO LYSINE -RELATED"/>
    <property type="match status" value="1"/>
</dbReference>
<evidence type="ECO:0000256" key="1">
    <source>
        <dbReference type="ARBA" id="ARBA00012513"/>
    </source>
</evidence>
<dbReference type="InterPro" id="IPR000719">
    <property type="entry name" value="Prot_kinase_dom"/>
</dbReference>
<dbReference type="GO" id="GO:0035556">
    <property type="term" value="P:intracellular signal transduction"/>
    <property type="evidence" value="ECO:0000318"/>
    <property type="project" value="GO_Central"/>
</dbReference>
<dbReference type="PROSITE" id="PS00108">
    <property type="entry name" value="PROTEIN_KINASE_ST"/>
    <property type="match status" value="1"/>
</dbReference>
<dbReference type="Gene3D" id="1.10.510.10">
    <property type="entry name" value="Transferase(Phosphotransferase) domain 1"/>
    <property type="match status" value="1"/>
</dbReference>
<name>A0A1Y1IMP5_KLENI</name>
<dbReference type="EMBL" id="DF237832">
    <property type="protein sequence ID" value="GAQ91923.1"/>
    <property type="molecule type" value="Genomic_DNA"/>
</dbReference>
<proteinExistence type="predicted"/>
<accession>A0A1Y1IMP5</accession>
<dbReference type="GO" id="GO:0004674">
    <property type="term" value="F:protein serine/threonine kinase activity"/>
    <property type="evidence" value="ECO:0000318"/>
    <property type="project" value="GO_Central"/>
</dbReference>
<evidence type="ECO:0000313" key="4">
    <source>
        <dbReference type="Proteomes" id="UP000054558"/>
    </source>
</evidence>
<dbReference type="EC" id="2.7.11.1" evidence="1"/>
<dbReference type="PROSITE" id="PS50011">
    <property type="entry name" value="PROTEIN_KINASE_DOM"/>
    <property type="match status" value="1"/>
</dbReference>
<dbReference type="STRING" id="105231.A0A1Y1IMP5"/>
<dbReference type="InterPro" id="IPR050588">
    <property type="entry name" value="WNK_Ser-Thr_kinase"/>
</dbReference>
<gene>
    <name evidence="3" type="ORF">KFL_008830050</name>
</gene>
<dbReference type="InterPro" id="IPR008271">
    <property type="entry name" value="Ser/Thr_kinase_AS"/>
</dbReference>
<organism evidence="3 4">
    <name type="scientific">Klebsormidium nitens</name>
    <name type="common">Green alga</name>
    <name type="synonym">Ulothrix nitens</name>
    <dbReference type="NCBI Taxonomy" id="105231"/>
    <lineage>
        <taxon>Eukaryota</taxon>
        <taxon>Viridiplantae</taxon>
        <taxon>Streptophyta</taxon>
        <taxon>Klebsormidiophyceae</taxon>
        <taxon>Klebsormidiales</taxon>
        <taxon>Klebsormidiaceae</taxon>
        <taxon>Klebsormidium</taxon>
    </lineage>
</organism>
<protein>
    <recommendedName>
        <fullName evidence="1">non-specific serine/threonine protein kinase</fullName>
        <ecNumber evidence="1">2.7.11.1</ecNumber>
    </recommendedName>
</protein>
<dbReference type="InterPro" id="IPR011009">
    <property type="entry name" value="Kinase-like_dom_sf"/>
</dbReference>
<dbReference type="GO" id="GO:0005737">
    <property type="term" value="C:cytoplasm"/>
    <property type="evidence" value="ECO:0000318"/>
    <property type="project" value="GO_Central"/>
</dbReference>
<dbReference type="SMART" id="SM00220">
    <property type="entry name" value="S_TKc"/>
    <property type="match status" value="1"/>
</dbReference>
<evidence type="ECO:0000313" key="3">
    <source>
        <dbReference type="EMBL" id="GAQ91923.1"/>
    </source>
</evidence>
<evidence type="ECO:0000259" key="2">
    <source>
        <dbReference type="PROSITE" id="PS50011"/>
    </source>
</evidence>
<dbReference type="AlphaFoldDB" id="A0A1Y1IMP5"/>
<sequence>MDKHTCKDPSNRFICTSETLGSGACKTVYRAFDRAEGKEVAWSKVELQSLDMDGMSGAMREVEIMKEVDHPHIVKLSASWVDAKTSTLHLITDLYAGSLDAYVKLHGRQEPAVIRKWARQICNALAYLHDTGSEPIVHRDLKCANVFVNNYTGDVAVGDLGYATVLSRSRRKQANCVKYP</sequence>
<feature type="domain" description="Protein kinase" evidence="2">
    <location>
        <begin position="14"/>
        <end position="180"/>
    </location>
</feature>
<reference evidence="3 4" key="1">
    <citation type="journal article" date="2014" name="Nat. Commun.">
        <title>Klebsormidium flaccidum genome reveals primary factors for plant terrestrial adaptation.</title>
        <authorList>
            <person name="Hori K."/>
            <person name="Maruyama F."/>
            <person name="Fujisawa T."/>
            <person name="Togashi T."/>
            <person name="Yamamoto N."/>
            <person name="Seo M."/>
            <person name="Sato S."/>
            <person name="Yamada T."/>
            <person name="Mori H."/>
            <person name="Tajima N."/>
            <person name="Moriyama T."/>
            <person name="Ikeuchi M."/>
            <person name="Watanabe M."/>
            <person name="Wada H."/>
            <person name="Kobayashi K."/>
            <person name="Saito M."/>
            <person name="Masuda T."/>
            <person name="Sasaki-Sekimoto Y."/>
            <person name="Mashiguchi K."/>
            <person name="Awai K."/>
            <person name="Shimojima M."/>
            <person name="Masuda S."/>
            <person name="Iwai M."/>
            <person name="Nobusawa T."/>
            <person name="Narise T."/>
            <person name="Kondo S."/>
            <person name="Saito H."/>
            <person name="Sato R."/>
            <person name="Murakawa M."/>
            <person name="Ihara Y."/>
            <person name="Oshima-Yamada Y."/>
            <person name="Ohtaka K."/>
            <person name="Satoh M."/>
            <person name="Sonobe K."/>
            <person name="Ishii M."/>
            <person name="Ohtani R."/>
            <person name="Kanamori-Sato M."/>
            <person name="Honoki R."/>
            <person name="Miyazaki D."/>
            <person name="Mochizuki H."/>
            <person name="Umetsu J."/>
            <person name="Higashi K."/>
            <person name="Shibata D."/>
            <person name="Kamiya Y."/>
            <person name="Sato N."/>
            <person name="Nakamura Y."/>
            <person name="Tabata S."/>
            <person name="Ida S."/>
            <person name="Kurokawa K."/>
            <person name="Ohta H."/>
        </authorList>
    </citation>
    <scope>NUCLEOTIDE SEQUENCE [LARGE SCALE GENOMIC DNA]</scope>
    <source>
        <strain evidence="3 4">NIES-2285</strain>
    </source>
</reference>
<dbReference type="OMA" id="YYEIHLL"/>
<dbReference type="GO" id="GO:0005524">
    <property type="term" value="F:ATP binding"/>
    <property type="evidence" value="ECO:0007669"/>
    <property type="project" value="InterPro"/>
</dbReference>
<dbReference type="OrthoDB" id="4062651at2759"/>
<dbReference type="Pfam" id="PF00069">
    <property type="entry name" value="Pkinase"/>
    <property type="match status" value="1"/>
</dbReference>
<dbReference type="SUPFAM" id="SSF56112">
    <property type="entry name" value="Protein kinase-like (PK-like)"/>
    <property type="match status" value="1"/>
</dbReference>
<dbReference type="Gene3D" id="3.30.200.20">
    <property type="entry name" value="Phosphorylase Kinase, domain 1"/>
    <property type="match status" value="1"/>
</dbReference>
<keyword evidence="4" id="KW-1185">Reference proteome</keyword>
<dbReference type="Proteomes" id="UP000054558">
    <property type="component" value="Unassembled WGS sequence"/>
</dbReference>